<evidence type="ECO:0000313" key="2">
    <source>
        <dbReference type="Proteomes" id="UP001186974"/>
    </source>
</evidence>
<keyword evidence="2" id="KW-1185">Reference proteome</keyword>
<dbReference type="Proteomes" id="UP001186974">
    <property type="component" value="Unassembled WGS sequence"/>
</dbReference>
<organism evidence="1 2">
    <name type="scientific">Coniosporium uncinatum</name>
    <dbReference type="NCBI Taxonomy" id="93489"/>
    <lineage>
        <taxon>Eukaryota</taxon>
        <taxon>Fungi</taxon>
        <taxon>Dikarya</taxon>
        <taxon>Ascomycota</taxon>
        <taxon>Pezizomycotina</taxon>
        <taxon>Dothideomycetes</taxon>
        <taxon>Dothideomycetes incertae sedis</taxon>
        <taxon>Coniosporium</taxon>
    </lineage>
</organism>
<accession>A0ACC3CUB4</accession>
<proteinExistence type="predicted"/>
<sequence>MLEFGYTEMRPWTETWHDELNSAVDVGAIGEMKILHNLWPEKPKKDESRPGTATGRASLTLQREPHPAPEDPETERQEFVATAGDIIDTINGPDGPDNKAAGKTHYGKNGLPRSYLNAGVIFANEKEAYILPPALQPSNYYGRRPLANYIRKNRAIGVAVVRGFDQAAWDKLHPMKKSAKAEKARDGVSSSQAGAPPKRRQQEDTALKESERPVVTDLVLVVHGIGQKLSERVESYHFTHAINAFRREIN</sequence>
<feature type="non-terminal residue" evidence="1">
    <location>
        <position position="250"/>
    </location>
</feature>
<reference evidence="1" key="1">
    <citation type="submission" date="2024-09" db="EMBL/GenBank/DDBJ databases">
        <title>Black Yeasts Isolated from many extreme environments.</title>
        <authorList>
            <person name="Coleine C."/>
            <person name="Stajich J.E."/>
            <person name="Selbmann L."/>
        </authorList>
    </citation>
    <scope>NUCLEOTIDE SEQUENCE</scope>
    <source>
        <strain evidence="1">CCFEE 5737</strain>
    </source>
</reference>
<dbReference type="EMBL" id="JAWDJW010011338">
    <property type="protein sequence ID" value="KAK3044873.1"/>
    <property type="molecule type" value="Genomic_DNA"/>
</dbReference>
<comment type="caution">
    <text evidence="1">The sequence shown here is derived from an EMBL/GenBank/DDBJ whole genome shotgun (WGS) entry which is preliminary data.</text>
</comment>
<evidence type="ECO:0000313" key="1">
    <source>
        <dbReference type="EMBL" id="KAK3044873.1"/>
    </source>
</evidence>
<protein>
    <submittedName>
        <fullName evidence="1">Uncharacterized protein</fullName>
    </submittedName>
</protein>
<name>A0ACC3CUB4_9PEZI</name>
<gene>
    <name evidence="1" type="ORF">LTS18_000125</name>
</gene>